<feature type="transmembrane region" description="Helical" evidence="9">
    <location>
        <begin position="506"/>
        <end position="528"/>
    </location>
</feature>
<evidence type="ECO:0000256" key="7">
    <source>
        <dbReference type="ARBA" id="ARBA00023170"/>
    </source>
</evidence>
<accession>A0A9P6LYD3</accession>
<keyword evidence="4 9" id="KW-0812">Transmembrane</keyword>
<reference evidence="10" key="1">
    <citation type="journal article" date="2020" name="Fungal Divers.">
        <title>Resolving the Mortierellaceae phylogeny through synthesis of multi-gene phylogenetics and phylogenomics.</title>
        <authorList>
            <person name="Vandepol N."/>
            <person name="Liber J."/>
            <person name="Desiro A."/>
            <person name="Na H."/>
            <person name="Kennedy M."/>
            <person name="Barry K."/>
            <person name="Grigoriev I.V."/>
            <person name="Miller A.N."/>
            <person name="O'Donnell K."/>
            <person name="Stajich J.E."/>
            <person name="Bonito G."/>
        </authorList>
    </citation>
    <scope>NUCLEOTIDE SEQUENCE</scope>
    <source>
        <strain evidence="10">MES-2147</strain>
    </source>
</reference>
<keyword evidence="5 9" id="KW-1133">Transmembrane helix</keyword>
<feature type="compositionally biased region" description="Gly residues" evidence="8">
    <location>
        <begin position="793"/>
        <end position="809"/>
    </location>
</feature>
<feature type="transmembrane region" description="Helical" evidence="9">
    <location>
        <begin position="165"/>
        <end position="188"/>
    </location>
</feature>
<feature type="region of interest" description="Disordered" evidence="8">
    <location>
        <begin position="206"/>
        <end position="237"/>
    </location>
</feature>
<dbReference type="GO" id="GO:0038023">
    <property type="term" value="F:signaling receptor activity"/>
    <property type="evidence" value="ECO:0007669"/>
    <property type="project" value="InterPro"/>
</dbReference>
<feature type="compositionally biased region" description="Polar residues" evidence="8">
    <location>
        <begin position="282"/>
        <end position="292"/>
    </location>
</feature>
<feature type="transmembrane region" description="Helical" evidence="9">
    <location>
        <begin position="573"/>
        <end position="603"/>
    </location>
</feature>
<gene>
    <name evidence="10" type="ORF">BGZ65_004391</name>
</gene>
<keyword evidence="7" id="KW-0675">Receptor</keyword>
<evidence type="ECO:0000256" key="4">
    <source>
        <dbReference type="ARBA" id="ARBA00022692"/>
    </source>
</evidence>
<evidence type="ECO:0000256" key="2">
    <source>
        <dbReference type="ARBA" id="ARBA00022448"/>
    </source>
</evidence>
<feature type="transmembrane region" description="Helical" evidence="9">
    <location>
        <begin position="53"/>
        <end position="71"/>
    </location>
</feature>
<keyword evidence="2" id="KW-0813">Transport</keyword>
<organism evidence="10 11">
    <name type="scientific">Modicella reniformis</name>
    <dbReference type="NCBI Taxonomy" id="1440133"/>
    <lineage>
        <taxon>Eukaryota</taxon>
        <taxon>Fungi</taxon>
        <taxon>Fungi incertae sedis</taxon>
        <taxon>Mucoromycota</taxon>
        <taxon>Mortierellomycotina</taxon>
        <taxon>Mortierellomycetes</taxon>
        <taxon>Mortierellales</taxon>
        <taxon>Mortierellaceae</taxon>
        <taxon>Modicella</taxon>
    </lineage>
</organism>
<feature type="region of interest" description="Disordered" evidence="8">
    <location>
        <begin position="792"/>
        <end position="817"/>
    </location>
</feature>
<feature type="transmembrane region" description="Helical" evidence="9">
    <location>
        <begin position="453"/>
        <end position="473"/>
    </location>
</feature>
<feature type="region of interest" description="Disordered" evidence="8">
    <location>
        <begin position="921"/>
        <end position="949"/>
    </location>
</feature>
<evidence type="ECO:0000313" key="11">
    <source>
        <dbReference type="Proteomes" id="UP000749646"/>
    </source>
</evidence>
<dbReference type="EMBL" id="JAAAHW010006872">
    <property type="protein sequence ID" value="KAF9953882.1"/>
    <property type="molecule type" value="Genomic_DNA"/>
</dbReference>
<feature type="compositionally biased region" description="Polar residues" evidence="8">
    <location>
        <begin position="226"/>
        <end position="237"/>
    </location>
</feature>
<dbReference type="GO" id="GO:0005886">
    <property type="term" value="C:plasma membrane"/>
    <property type="evidence" value="ECO:0007669"/>
    <property type="project" value="UniProtKB-SubCell"/>
</dbReference>
<feature type="transmembrane region" description="Helical" evidence="9">
    <location>
        <begin position="91"/>
        <end position="115"/>
    </location>
</feature>
<evidence type="ECO:0000256" key="3">
    <source>
        <dbReference type="ARBA" id="ARBA00022475"/>
    </source>
</evidence>
<feature type="transmembrane region" description="Helical" evidence="9">
    <location>
        <begin position="615"/>
        <end position="639"/>
    </location>
</feature>
<evidence type="ECO:0000256" key="8">
    <source>
        <dbReference type="SAM" id="MobiDB-lite"/>
    </source>
</evidence>
<proteinExistence type="predicted"/>
<feature type="region of interest" description="Disordered" evidence="8">
    <location>
        <begin position="1004"/>
        <end position="1029"/>
    </location>
</feature>
<evidence type="ECO:0000256" key="5">
    <source>
        <dbReference type="ARBA" id="ARBA00022989"/>
    </source>
</evidence>
<feature type="compositionally biased region" description="Polar residues" evidence="8">
    <location>
        <begin position="358"/>
        <end position="373"/>
    </location>
</feature>
<dbReference type="PANTHER" id="PTHR21444:SF15">
    <property type="entry name" value="RECEPTOR FOR RETINOL UPTAKE STRA6"/>
    <property type="match status" value="1"/>
</dbReference>
<keyword evidence="6 9" id="KW-0472">Membrane</keyword>
<feature type="compositionally biased region" description="Basic and acidic residues" evidence="8">
    <location>
        <begin position="1010"/>
        <end position="1029"/>
    </location>
</feature>
<feature type="region of interest" description="Disordered" evidence="8">
    <location>
        <begin position="281"/>
        <end position="392"/>
    </location>
</feature>
<sequence length="1029" mass="113719">MEGLLQKVLIGLGALVMVNALVIPFILFYGLPRWLWHSAPVNFFQKNPVVDHYVPPALFISTCQWIYNILLQYLGGSSSKISIIHSPQALWLIPLVLIGTFFVSAFAHWVLFLCYNQVKQQPRLQQYHAQRRQWRAPLLGLWSALCLLLARMGIVALTVVQGGYWSIPIGIFLALPETIAMSLVIFFFTKTMWHIFRNERTLSSSKRNNNKGIAGNEDGDKESSRPRSSSATIPLWDSNSAPLQDDFYHDDIMDLSSAHHRAYVKSLLVPEHDLKEAAGSMYGQSTIGSDRTTALYHKQPTSPTTKTGEGSNSHGKRLQPPLSPSANFGRGSRQFPFDQPAQQQQQRYLGGGGGRRSNAPTERSTAIPASTRSRGGPQIRPRPSSSREGLNVHKLTWNSATTSYTTATASAAQPMTGAAPTPSAWEYVVYPKRLVWPTIVGTYLLIARLPLRILVAVLTTLVLCYDVLLSIGAAETALAVPVSCLLGGIAYPGPGQFDNTMNVARAMHTVNLVLIVVLLPAIVFITLLHQIRMVQKYNWCLRLLRTGNYGFVPGGREYTQHLKHPVRFIGYTVGFGVVGLCFTIFLLFTLCTLVAMLLVAATFRSSLFRALGSRALAAFGISFVLILILWIVQMLVIRYRFRMPGSRFLLSPQQSARASFHHWEFFWAFFNIVFGALSFCKRIVLSVLSMGVYSTRIDLCIMGGRFRPWDGGYSAFVGLVLADHVLNNPVVLEFVQILRDLLLVRRYPHLAHYYLESRGRTTDGLSSGGNDPSGVQDRRLMLQMMNLQQRGALPGGGGGGVGGEGGVGGKGRRPLGNIQEGEEASMDELLMASRAGGVGAGVGGVKGGAVVPEVSRIHHYFRVDQRADRHAPPPSQGPLSSSSSVSSSSSSPPPAYNNLNNNNNNNNRMSKVYIPLMTTTTTTTEDDQSKQQGGRHVKLQDPHMDPESAVSQEQIRQKVSEAKLRSIRARNRWFLYVTLARNPSLCTLRRTKAKDFLHPIGRSGGGGGDYAERSHEEEFLADIQWDRED</sequence>
<feature type="region of interest" description="Disordered" evidence="8">
    <location>
        <begin position="864"/>
        <end position="908"/>
    </location>
</feature>
<feature type="transmembrane region" description="Helical" evidence="9">
    <location>
        <begin position="12"/>
        <end position="32"/>
    </location>
</feature>
<keyword evidence="3" id="KW-1003">Cell membrane</keyword>
<dbReference type="OrthoDB" id="2376984at2759"/>
<feature type="transmembrane region" description="Helical" evidence="9">
    <location>
        <begin position="136"/>
        <end position="159"/>
    </location>
</feature>
<evidence type="ECO:0000313" key="10">
    <source>
        <dbReference type="EMBL" id="KAF9953882.1"/>
    </source>
</evidence>
<comment type="caution">
    <text evidence="10">The sequence shown here is derived from an EMBL/GenBank/DDBJ whole genome shotgun (WGS) entry which is preliminary data.</text>
</comment>
<evidence type="ECO:0000256" key="1">
    <source>
        <dbReference type="ARBA" id="ARBA00004651"/>
    </source>
</evidence>
<dbReference type="PANTHER" id="PTHR21444">
    <property type="entry name" value="COILED-COIL DOMAIN-CONTAINING PROTEIN 180"/>
    <property type="match status" value="1"/>
</dbReference>
<feature type="compositionally biased region" description="Polar residues" evidence="8">
    <location>
        <begin position="299"/>
        <end position="313"/>
    </location>
</feature>
<evidence type="ECO:0000256" key="6">
    <source>
        <dbReference type="ARBA" id="ARBA00023136"/>
    </source>
</evidence>
<dbReference type="Proteomes" id="UP000749646">
    <property type="component" value="Unassembled WGS sequence"/>
</dbReference>
<dbReference type="Pfam" id="PF14752">
    <property type="entry name" value="RBP_receptor"/>
    <property type="match status" value="1"/>
</dbReference>
<feature type="transmembrane region" description="Helical" evidence="9">
    <location>
        <begin position="660"/>
        <end position="679"/>
    </location>
</feature>
<name>A0A9P6LYD3_9FUNG</name>
<comment type="subcellular location">
    <subcellularLocation>
        <location evidence="1">Cell membrane</location>
        <topology evidence="1">Multi-pass membrane protein</topology>
    </subcellularLocation>
</comment>
<protein>
    <submittedName>
        <fullName evidence="10">Uncharacterized protein</fullName>
    </submittedName>
</protein>
<dbReference type="AlphaFoldDB" id="A0A9P6LYD3"/>
<dbReference type="InterPro" id="IPR026612">
    <property type="entry name" value="STRA6-like"/>
</dbReference>
<evidence type="ECO:0000256" key="9">
    <source>
        <dbReference type="SAM" id="Phobius"/>
    </source>
</evidence>
<keyword evidence="11" id="KW-1185">Reference proteome</keyword>
<feature type="compositionally biased region" description="Low complexity" evidence="8">
    <location>
        <begin position="877"/>
        <end position="907"/>
    </location>
</feature>